<dbReference type="AlphaFoldDB" id="A0A0D0A690"/>
<dbReference type="Proteomes" id="UP000054018">
    <property type="component" value="Unassembled WGS sequence"/>
</dbReference>
<evidence type="ECO:0000313" key="1">
    <source>
        <dbReference type="EMBL" id="KIK27558.1"/>
    </source>
</evidence>
<organism evidence="1 2">
    <name type="scientific">Pisolithus microcarpus 441</name>
    <dbReference type="NCBI Taxonomy" id="765257"/>
    <lineage>
        <taxon>Eukaryota</taxon>
        <taxon>Fungi</taxon>
        <taxon>Dikarya</taxon>
        <taxon>Basidiomycota</taxon>
        <taxon>Agaricomycotina</taxon>
        <taxon>Agaricomycetes</taxon>
        <taxon>Agaricomycetidae</taxon>
        <taxon>Boletales</taxon>
        <taxon>Sclerodermatineae</taxon>
        <taxon>Pisolithaceae</taxon>
        <taxon>Pisolithus</taxon>
    </lineage>
</organism>
<evidence type="ECO:0000313" key="2">
    <source>
        <dbReference type="Proteomes" id="UP000054018"/>
    </source>
</evidence>
<accession>A0A0D0A690</accession>
<keyword evidence="2" id="KW-1185">Reference proteome</keyword>
<protein>
    <submittedName>
        <fullName evidence="1">Uncharacterized protein</fullName>
    </submittedName>
</protein>
<proteinExistence type="predicted"/>
<dbReference type="HOGENOM" id="CLU_2997293_0_0_1"/>
<dbReference type="EMBL" id="KN833696">
    <property type="protein sequence ID" value="KIK27558.1"/>
    <property type="molecule type" value="Genomic_DNA"/>
</dbReference>
<gene>
    <name evidence="1" type="ORF">PISMIDRAFT_674950</name>
</gene>
<reference evidence="2" key="2">
    <citation type="submission" date="2015-01" db="EMBL/GenBank/DDBJ databases">
        <title>Evolutionary Origins and Diversification of the Mycorrhizal Mutualists.</title>
        <authorList>
            <consortium name="DOE Joint Genome Institute"/>
            <consortium name="Mycorrhizal Genomics Consortium"/>
            <person name="Kohler A."/>
            <person name="Kuo A."/>
            <person name="Nagy L.G."/>
            <person name="Floudas D."/>
            <person name="Copeland A."/>
            <person name="Barry K.W."/>
            <person name="Cichocki N."/>
            <person name="Veneault-Fourrey C."/>
            <person name="LaButti K."/>
            <person name="Lindquist E.A."/>
            <person name="Lipzen A."/>
            <person name="Lundell T."/>
            <person name="Morin E."/>
            <person name="Murat C."/>
            <person name="Riley R."/>
            <person name="Ohm R."/>
            <person name="Sun H."/>
            <person name="Tunlid A."/>
            <person name="Henrissat B."/>
            <person name="Grigoriev I.V."/>
            <person name="Hibbett D.S."/>
            <person name="Martin F."/>
        </authorList>
    </citation>
    <scope>NUCLEOTIDE SEQUENCE [LARGE SCALE GENOMIC DNA]</scope>
    <source>
        <strain evidence="2">441</strain>
    </source>
</reference>
<name>A0A0D0A690_9AGAM</name>
<sequence length="57" mass="6127">MTGDPVVQTPEALAIAAGDSSGLWLERILKSVKPVRYFADAHAEVTVYVQRLPNSTG</sequence>
<reference evidence="1 2" key="1">
    <citation type="submission" date="2014-04" db="EMBL/GenBank/DDBJ databases">
        <authorList>
            <consortium name="DOE Joint Genome Institute"/>
            <person name="Kuo A."/>
            <person name="Kohler A."/>
            <person name="Costa M.D."/>
            <person name="Nagy L.G."/>
            <person name="Floudas D."/>
            <person name="Copeland A."/>
            <person name="Barry K.W."/>
            <person name="Cichocki N."/>
            <person name="Veneault-Fourrey C."/>
            <person name="LaButti K."/>
            <person name="Lindquist E.A."/>
            <person name="Lipzen A."/>
            <person name="Lundell T."/>
            <person name="Morin E."/>
            <person name="Murat C."/>
            <person name="Sun H."/>
            <person name="Tunlid A."/>
            <person name="Henrissat B."/>
            <person name="Grigoriev I.V."/>
            <person name="Hibbett D.S."/>
            <person name="Martin F."/>
            <person name="Nordberg H.P."/>
            <person name="Cantor M.N."/>
            <person name="Hua S.X."/>
        </authorList>
    </citation>
    <scope>NUCLEOTIDE SEQUENCE [LARGE SCALE GENOMIC DNA]</scope>
    <source>
        <strain evidence="1 2">441</strain>
    </source>
</reference>